<evidence type="ECO:0000313" key="7">
    <source>
        <dbReference type="Proteomes" id="UP000039865"/>
    </source>
</evidence>
<feature type="region of interest" description="Disordered" evidence="4">
    <location>
        <begin position="864"/>
        <end position="893"/>
    </location>
</feature>
<dbReference type="Gene3D" id="2.60.40.3120">
    <property type="match status" value="1"/>
</dbReference>
<dbReference type="Gene3D" id="3.40.630.10">
    <property type="entry name" value="Zn peptidases"/>
    <property type="match status" value="1"/>
</dbReference>
<dbReference type="Proteomes" id="UP000039865">
    <property type="component" value="Unassembled WGS sequence"/>
</dbReference>
<name>A0A078ADF1_STYLE</name>
<keyword evidence="7" id="KW-1185">Reference proteome</keyword>
<dbReference type="GO" id="GO:0008270">
    <property type="term" value="F:zinc ion binding"/>
    <property type="evidence" value="ECO:0007669"/>
    <property type="project" value="InterPro"/>
</dbReference>
<accession>A0A078ADF1</accession>
<dbReference type="EMBL" id="CCKQ01008807">
    <property type="protein sequence ID" value="CDW80274.1"/>
    <property type="molecule type" value="Genomic_DNA"/>
</dbReference>
<keyword evidence="6" id="KW-0645">Protease</keyword>
<dbReference type="AlphaFoldDB" id="A0A078ADF1"/>
<dbReference type="Pfam" id="PF00246">
    <property type="entry name" value="Peptidase_M14"/>
    <property type="match status" value="1"/>
</dbReference>
<dbReference type="Pfam" id="PF18027">
    <property type="entry name" value="Pepdidase_M14_N"/>
    <property type="match status" value="1"/>
</dbReference>
<dbReference type="PANTHER" id="PTHR12756">
    <property type="entry name" value="CYTOSOLIC CARBOXYPEPTIDASE"/>
    <property type="match status" value="1"/>
</dbReference>
<feature type="compositionally biased region" description="Basic and acidic residues" evidence="4">
    <location>
        <begin position="1037"/>
        <end position="1048"/>
    </location>
</feature>
<evidence type="ECO:0000259" key="5">
    <source>
        <dbReference type="PROSITE" id="PS52035"/>
    </source>
</evidence>
<feature type="compositionally biased region" description="Low complexity" evidence="4">
    <location>
        <begin position="532"/>
        <end position="546"/>
    </location>
</feature>
<comment type="similarity">
    <text evidence="2 3">Belongs to the peptidase M14 family.</text>
</comment>
<dbReference type="InterPro" id="IPR000834">
    <property type="entry name" value="Peptidase_M14"/>
</dbReference>
<proteinExistence type="inferred from homology"/>
<dbReference type="GO" id="GO:0004181">
    <property type="term" value="F:metallocarboxypeptidase activity"/>
    <property type="evidence" value="ECO:0007669"/>
    <property type="project" value="InterPro"/>
</dbReference>
<sequence length="1048" mass="122772">MVPTSMKQTQQNISKLKKLQFDADFESGNLDLVREKEKNSFEIFIRNDSNSASNNQWFYFRVKVPGFMKNQTIKLGMKISIFSKQADKQISNGWIYGGNNIYYGRSDQEREINENNQLKYFEYKFEHAGDEVFFAYTVPYTYNQLQNHIRQLTSLLDGKIDNRSNFLVQQYLKVETLGHSTGSIQIPLLKIQSASDLSGKDNPTSFNLRQSYEFWIIPMTNPDGVIVGNYRSNLQGKDMNRCFFNEEELQYQSPANEVELIQKYLKEHITNYNQQVQDDKIKGPLREIKMFLDIHTHSSQRGIFIFAPQASIQDQHRVRSYPQKLDEQSIYFRLQSCKFSNDKNKKNCARLSFYRDWKIDMSYTIEASSYGYIDKQNNTVVQLKPSDLIEFGKHILIALASLNQLEEKPINGKSALNKGYIFSLDYGMTGLHQDERPYSTASTTLTPRLPNKQRTANNQSKNKIRIMLTDRRKLPKDAEIICHQSLEELPLNKSPSSKKDLHNSSIKNHITQNLSIMFDQLHQKLRKDRQSKQSSQPNINQSNSPKELYPVKKTVFQMFQDALNNKSFDNQDENTFGGTSQPKLNKITSDLIKNMKNQKRQMLGQLGQSQKMRYQTSETYNNNSSNKSKLLNDNGDYYQHNFDTEENEAYFLKYDDNSYGFLDDQLNTQLKKKKSSFGTNPKNSNREQLFHSHVSQSPNLSKYNLPQVLNLESEQAVVEGFKQYFKDNQNKEAQHQNLSTLESVKEYPNKIQDKELEARSQEFRQYLKEQLKRTKQKMNYNHQPLYMPLNVKANNGKMAQISEIKSITIQQERQPLKQTIPQILFSPKNRKESNDVTIRDFNEKLHINKRHAQFHELVQKISSNQSKLERNSDQANAQSQGINDQKRKRSFNEKDTEKLREIIVLTRSVDKTNGHPFTNKINFPDIMLGIDQTEYMQPLGRIRGEFNLPPLQEQKPVDDQKRRFIRDTFRDLLTDKTKTADQSPSTLRDSKNILASVFIRNLEDDKNKIRFDAINHWKIKQQFTSSNHSKQKSKQRQHFEQYKKYLRP</sequence>
<evidence type="ECO:0000256" key="2">
    <source>
        <dbReference type="ARBA" id="ARBA00005988"/>
    </source>
</evidence>
<dbReference type="OrthoDB" id="10253041at2759"/>
<feature type="active site" description="Proton donor/acceptor" evidence="3">
    <location>
        <position position="366"/>
    </location>
</feature>
<keyword evidence="6" id="KW-0121">Carboxypeptidase</keyword>
<feature type="region of interest" description="Disordered" evidence="4">
    <location>
        <begin position="524"/>
        <end position="547"/>
    </location>
</feature>
<dbReference type="PANTHER" id="PTHR12756:SF11">
    <property type="entry name" value="CYTOSOLIC CARBOXYPEPTIDASE 1"/>
    <property type="match status" value="1"/>
</dbReference>
<organism evidence="6 7">
    <name type="scientific">Stylonychia lemnae</name>
    <name type="common">Ciliate</name>
    <dbReference type="NCBI Taxonomy" id="5949"/>
    <lineage>
        <taxon>Eukaryota</taxon>
        <taxon>Sar</taxon>
        <taxon>Alveolata</taxon>
        <taxon>Ciliophora</taxon>
        <taxon>Intramacronucleata</taxon>
        <taxon>Spirotrichea</taxon>
        <taxon>Stichotrichia</taxon>
        <taxon>Sporadotrichida</taxon>
        <taxon>Oxytrichidae</taxon>
        <taxon>Stylonychinae</taxon>
        <taxon>Stylonychia</taxon>
    </lineage>
</organism>
<feature type="region of interest" description="Disordered" evidence="4">
    <location>
        <begin position="1023"/>
        <end position="1048"/>
    </location>
</feature>
<dbReference type="InParanoid" id="A0A078ADF1"/>
<dbReference type="GO" id="GO:0006508">
    <property type="term" value="P:proteolysis"/>
    <property type="evidence" value="ECO:0007669"/>
    <property type="project" value="InterPro"/>
</dbReference>
<dbReference type="SUPFAM" id="SSF53187">
    <property type="entry name" value="Zn-dependent exopeptidases"/>
    <property type="match status" value="1"/>
</dbReference>
<protein>
    <submittedName>
        <fullName evidence="6">Zinc carboxypeptidase family protein</fullName>
    </submittedName>
</protein>
<comment type="cofactor">
    <cofactor evidence="1">
        <name>Zn(2+)</name>
        <dbReference type="ChEBI" id="CHEBI:29105"/>
    </cofactor>
</comment>
<dbReference type="PROSITE" id="PS52035">
    <property type="entry name" value="PEPTIDASE_M14"/>
    <property type="match status" value="1"/>
</dbReference>
<reference evidence="6 7" key="1">
    <citation type="submission" date="2014-06" db="EMBL/GenBank/DDBJ databases">
        <authorList>
            <person name="Swart Estienne"/>
        </authorList>
    </citation>
    <scope>NUCLEOTIDE SEQUENCE [LARGE SCALE GENOMIC DNA]</scope>
    <source>
        <strain evidence="6 7">130c</strain>
    </source>
</reference>
<dbReference type="InterPro" id="IPR040626">
    <property type="entry name" value="Pepdidase_M14_N"/>
</dbReference>
<evidence type="ECO:0000256" key="3">
    <source>
        <dbReference type="PROSITE-ProRule" id="PRU01379"/>
    </source>
</evidence>
<evidence type="ECO:0000313" key="6">
    <source>
        <dbReference type="EMBL" id="CDW80274.1"/>
    </source>
</evidence>
<feature type="compositionally biased region" description="Polar residues" evidence="4">
    <location>
        <begin position="873"/>
        <end position="883"/>
    </location>
</feature>
<evidence type="ECO:0000256" key="4">
    <source>
        <dbReference type="SAM" id="MobiDB-lite"/>
    </source>
</evidence>
<evidence type="ECO:0000256" key="1">
    <source>
        <dbReference type="ARBA" id="ARBA00001947"/>
    </source>
</evidence>
<gene>
    <name evidence="6" type="primary">Contig18907.g20057</name>
    <name evidence="6" type="ORF">STYLEM_9270</name>
</gene>
<dbReference type="InterPro" id="IPR050821">
    <property type="entry name" value="Cytosolic_carboxypeptidase"/>
</dbReference>
<keyword evidence="6" id="KW-0378">Hydrolase</keyword>
<feature type="domain" description="Peptidase M14" evidence="5">
    <location>
        <begin position="111"/>
        <end position="406"/>
    </location>
</feature>